<organism evidence="2 3">
    <name type="scientific">Lactuca virosa</name>
    <dbReference type="NCBI Taxonomy" id="75947"/>
    <lineage>
        <taxon>Eukaryota</taxon>
        <taxon>Viridiplantae</taxon>
        <taxon>Streptophyta</taxon>
        <taxon>Embryophyta</taxon>
        <taxon>Tracheophyta</taxon>
        <taxon>Spermatophyta</taxon>
        <taxon>Magnoliopsida</taxon>
        <taxon>eudicotyledons</taxon>
        <taxon>Gunneridae</taxon>
        <taxon>Pentapetalae</taxon>
        <taxon>asterids</taxon>
        <taxon>campanulids</taxon>
        <taxon>Asterales</taxon>
        <taxon>Asteraceae</taxon>
        <taxon>Cichorioideae</taxon>
        <taxon>Cichorieae</taxon>
        <taxon>Lactucinae</taxon>
        <taxon>Lactuca</taxon>
    </lineage>
</organism>
<dbReference type="EMBL" id="CAKMRJ010000001">
    <property type="protein sequence ID" value="CAH1414856.1"/>
    <property type="molecule type" value="Genomic_DNA"/>
</dbReference>
<feature type="compositionally biased region" description="Polar residues" evidence="1">
    <location>
        <begin position="170"/>
        <end position="179"/>
    </location>
</feature>
<proteinExistence type="predicted"/>
<dbReference type="GO" id="GO:0009630">
    <property type="term" value="P:gravitropism"/>
    <property type="evidence" value="ECO:0007669"/>
    <property type="project" value="InterPro"/>
</dbReference>
<reference evidence="2 3" key="1">
    <citation type="submission" date="2022-01" db="EMBL/GenBank/DDBJ databases">
        <authorList>
            <person name="Xiong W."/>
            <person name="Schranz E."/>
        </authorList>
    </citation>
    <scope>NUCLEOTIDE SEQUENCE [LARGE SCALE GENOMIC DNA]</scope>
</reference>
<evidence type="ECO:0000313" key="2">
    <source>
        <dbReference type="EMBL" id="CAH1414856.1"/>
    </source>
</evidence>
<dbReference type="InterPro" id="IPR038928">
    <property type="entry name" value="LAZY1"/>
</dbReference>
<dbReference type="Proteomes" id="UP001157418">
    <property type="component" value="Unassembled WGS sequence"/>
</dbReference>
<sequence>MEKETEATDNELQFINDESEKVLHAEGKEDDSSGRNSYVSIGRSSCGSTITISGKPLEAEENENGPVACLLQCYLFGSTIVVPETTTGKKEHRTSLGELFQKTKMAEENSGLKCNRVEKQKEKDTDKSAVHLMKKILRGRRVSGGTIDNASVDKKVHKILHLFHRKVHSETTTKSQNHSKYLRNGTCVNEEGHKRRNQMLSAEDISIFPEKKISKKSASNTSSNMPQGPCGASDSNGRRGCWIKSDADYLILEL</sequence>
<dbReference type="PANTHER" id="PTHR34959:SF3">
    <property type="entry name" value="PROTEIN LAZY 1"/>
    <property type="match status" value="1"/>
</dbReference>
<feature type="region of interest" description="Disordered" evidence="1">
    <location>
        <begin position="1"/>
        <end position="39"/>
    </location>
</feature>
<evidence type="ECO:0000313" key="3">
    <source>
        <dbReference type="Proteomes" id="UP001157418"/>
    </source>
</evidence>
<dbReference type="PANTHER" id="PTHR34959">
    <property type="entry name" value="PROTEIN LAZY 1"/>
    <property type="match status" value="1"/>
</dbReference>
<protein>
    <recommendedName>
        <fullName evidence="4">Protein LAZY 1-like</fullName>
    </recommendedName>
</protein>
<gene>
    <name evidence="2" type="ORF">LVIROSA_LOCUS2747</name>
</gene>
<dbReference type="GO" id="GO:2000012">
    <property type="term" value="P:regulation of auxin polar transport"/>
    <property type="evidence" value="ECO:0007669"/>
    <property type="project" value="InterPro"/>
</dbReference>
<accession>A0AAU9LN45</accession>
<evidence type="ECO:0000256" key="1">
    <source>
        <dbReference type="SAM" id="MobiDB-lite"/>
    </source>
</evidence>
<feature type="compositionally biased region" description="Basic and acidic residues" evidence="1">
    <location>
        <begin position="18"/>
        <end position="33"/>
    </location>
</feature>
<keyword evidence="3" id="KW-1185">Reference proteome</keyword>
<comment type="caution">
    <text evidence="2">The sequence shown here is derived from an EMBL/GenBank/DDBJ whole genome shotgun (WGS) entry which is preliminary data.</text>
</comment>
<feature type="region of interest" description="Disordered" evidence="1">
    <location>
        <begin position="170"/>
        <end position="236"/>
    </location>
</feature>
<dbReference type="AlphaFoldDB" id="A0AAU9LN45"/>
<name>A0AAU9LN45_9ASTR</name>
<feature type="compositionally biased region" description="Polar residues" evidence="1">
    <location>
        <begin position="216"/>
        <end position="226"/>
    </location>
</feature>
<evidence type="ECO:0008006" key="4">
    <source>
        <dbReference type="Google" id="ProtNLM"/>
    </source>
</evidence>